<evidence type="ECO:0000313" key="1">
    <source>
        <dbReference type="EMBL" id="VFS56233.1"/>
    </source>
</evidence>
<evidence type="ECO:0000313" key="2">
    <source>
        <dbReference type="Proteomes" id="UP000401081"/>
    </source>
</evidence>
<dbReference type="SUPFAM" id="SSF103473">
    <property type="entry name" value="MFS general substrate transporter"/>
    <property type="match status" value="1"/>
</dbReference>
<dbReference type="Proteomes" id="UP000401081">
    <property type="component" value="Unassembled WGS sequence"/>
</dbReference>
<sequence length="106" mass="12262">MRTRFLATFFRLLERNMTVLREPLVAPKFGKWTQLILGLICMASISSPQYVWTLLTKPLTEKLGVGLPELQVTFSLLIILQTFFSPFQGRLVERFWPASADLYRVP</sequence>
<dbReference type="AlphaFoldDB" id="A0A485A989"/>
<proteinExistence type="predicted"/>
<protein>
    <submittedName>
        <fullName evidence="1">Oxalate:formate exchange protein</fullName>
    </submittedName>
</protein>
<organism evidence="1 2">
    <name type="scientific">Kluyvera cryocrescens</name>
    <name type="common">Kluyvera citrophila</name>
    <dbReference type="NCBI Taxonomy" id="580"/>
    <lineage>
        <taxon>Bacteria</taxon>
        <taxon>Pseudomonadati</taxon>
        <taxon>Pseudomonadota</taxon>
        <taxon>Gammaproteobacteria</taxon>
        <taxon>Enterobacterales</taxon>
        <taxon>Enterobacteriaceae</taxon>
        <taxon>Kluyvera</taxon>
    </lineage>
</organism>
<name>A0A485A989_KLUCR</name>
<reference evidence="1 2" key="1">
    <citation type="submission" date="2019-03" db="EMBL/GenBank/DDBJ databases">
        <authorList>
            <consortium name="Pathogen Informatics"/>
        </authorList>
    </citation>
    <scope>NUCLEOTIDE SEQUENCE [LARGE SCALE GENOMIC DNA]</scope>
    <source>
        <strain evidence="1 2">NCTC12993</strain>
    </source>
</reference>
<dbReference type="InterPro" id="IPR036259">
    <property type="entry name" value="MFS_trans_sf"/>
</dbReference>
<keyword evidence="2" id="KW-1185">Reference proteome</keyword>
<gene>
    <name evidence="1" type="primary">oxlT_1</name>
    <name evidence="1" type="ORF">NCTC12993_00368</name>
</gene>
<dbReference type="EMBL" id="CAADJD010000006">
    <property type="protein sequence ID" value="VFS56233.1"/>
    <property type="molecule type" value="Genomic_DNA"/>
</dbReference>
<accession>A0A485A989</accession>